<accession>A0A9N7NBL1</accession>
<dbReference type="GO" id="GO:0008236">
    <property type="term" value="F:serine-type peptidase activity"/>
    <property type="evidence" value="ECO:0007669"/>
    <property type="project" value="InterPro"/>
</dbReference>
<reference evidence="2" key="1">
    <citation type="submission" date="2019-12" db="EMBL/GenBank/DDBJ databases">
        <authorList>
            <person name="Scholes J."/>
        </authorList>
    </citation>
    <scope>NUCLEOTIDE SEQUENCE</scope>
</reference>
<dbReference type="Proteomes" id="UP001153555">
    <property type="component" value="Unassembled WGS sequence"/>
</dbReference>
<name>A0A9N7NBL1_STRHE</name>
<dbReference type="EMBL" id="CACSLK010027751">
    <property type="protein sequence ID" value="CAA0827459.1"/>
    <property type="molecule type" value="Genomic_DNA"/>
</dbReference>
<protein>
    <recommendedName>
        <fullName evidence="1">Peptidase S29 domain-containing protein</fullName>
    </recommendedName>
</protein>
<gene>
    <name evidence="2" type="ORF">SHERM_23154</name>
</gene>
<proteinExistence type="predicted"/>
<dbReference type="PROSITE" id="PS51822">
    <property type="entry name" value="HV_PV_NS3_PRO"/>
    <property type="match status" value="1"/>
</dbReference>
<keyword evidence="3" id="KW-1185">Reference proteome</keyword>
<evidence type="ECO:0000259" key="1">
    <source>
        <dbReference type="PROSITE" id="PS51822"/>
    </source>
</evidence>
<dbReference type="GO" id="GO:0006508">
    <property type="term" value="P:proteolysis"/>
    <property type="evidence" value="ECO:0007669"/>
    <property type="project" value="InterPro"/>
</dbReference>
<dbReference type="AlphaFoldDB" id="A0A9N7NBL1"/>
<comment type="caution">
    <text evidence="2">The sequence shown here is derived from an EMBL/GenBank/DDBJ whole genome shotgun (WGS) entry which is preliminary data.</text>
</comment>
<organism evidence="2 3">
    <name type="scientific">Striga hermonthica</name>
    <name type="common">Purple witchweed</name>
    <name type="synonym">Buchnera hermonthica</name>
    <dbReference type="NCBI Taxonomy" id="68872"/>
    <lineage>
        <taxon>Eukaryota</taxon>
        <taxon>Viridiplantae</taxon>
        <taxon>Streptophyta</taxon>
        <taxon>Embryophyta</taxon>
        <taxon>Tracheophyta</taxon>
        <taxon>Spermatophyta</taxon>
        <taxon>Magnoliopsida</taxon>
        <taxon>eudicotyledons</taxon>
        <taxon>Gunneridae</taxon>
        <taxon>Pentapetalae</taxon>
        <taxon>asterids</taxon>
        <taxon>lamiids</taxon>
        <taxon>Lamiales</taxon>
        <taxon>Orobanchaceae</taxon>
        <taxon>Buchnereae</taxon>
        <taxon>Striga</taxon>
    </lineage>
</organism>
<evidence type="ECO:0000313" key="3">
    <source>
        <dbReference type="Proteomes" id="UP001153555"/>
    </source>
</evidence>
<feature type="domain" description="Peptidase S29" evidence="1">
    <location>
        <begin position="1"/>
        <end position="48"/>
    </location>
</feature>
<feature type="non-terminal residue" evidence="2">
    <location>
        <position position="91"/>
    </location>
</feature>
<sequence length="91" mass="9628">SGSRAGDGRVCPVGHRVQPLLAAVDSRLSARAHRHVPVHVMRSTARQSASGSVRQHAQASCAVRVARQCPSGTSSRQPTSVHTSLYPVAYC</sequence>
<feature type="non-terminal residue" evidence="2">
    <location>
        <position position="1"/>
    </location>
</feature>
<evidence type="ECO:0000313" key="2">
    <source>
        <dbReference type="EMBL" id="CAA0827459.1"/>
    </source>
</evidence>
<dbReference type="InterPro" id="IPR004109">
    <property type="entry name" value="HepC_NS3_protease"/>
</dbReference>